<name>A0A3M7QPK6_BRAPC</name>
<proteinExistence type="predicted"/>
<reference evidence="1 2" key="1">
    <citation type="journal article" date="2018" name="Sci. Rep.">
        <title>Genomic signatures of local adaptation to the degree of environmental predictability in rotifers.</title>
        <authorList>
            <person name="Franch-Gras L."/>
            <person name="Hahn C."/>
            <person name="Garcia-Roger E.M."/>
            <person name="Carmona M.J."/>
            <person name="Serra M."/>
            <person name="Gomez A."/>
        </authorList>
    </citation>
    <scope>NUCLEOTIDE SEQUENCE [LARGE SCALE GENOMIC DNA]</scope>
    <source>
        <strain evidence="1">HYR1</strain>
    </source>
</reference>
<evidence type="ECO:0000313" key="1">
    <source>
        <dbReference type="EMBL" id="RNA13336.1"/>
    </source>
</evidence>
<evidence type="ECO:0000313" key="2">
    <source>
        <dbReference type="Proteomes" id="UP000276133"/>
    </source>
</evidence>
<dbReference type="Proteomes" id="UP000276133">
    <property type="component" value="Unassembled WGS sequence"/>
</dbReference>
<accession>A0A3M7QPK6</accession>
<dbReference type="AlphaFoldDB" id="A0A3M7QPK6"/>
<sequence>MYMLLNIDLCHFVGKLNPFDTVSHRQSAIKKRIQSFNKIKNANLLARYIEFNTTALHFFKT</sequence>
<comment type="caution">
    <text evidence="1">The sequence shown here is derived from an EMBL/GenBank/DDBJ whole genome shotgun (WGS) entry which is preliminary data.</text>
</comment>
<dbReference type="EMBL" id="REGN01005440">
    <property type="protein sequence ID" value="RNA13336.1"/>
    <property type="molecule type" value="Genomic_DNA"/>
</dbReference>
<protein>
    <submittedName>
        <fullName evidence="1">Uncharacterized protein</fullName>
    </submittedName>
</protein>
<keyword evidence="2" id="KW-1185">Reference proteome</keyword>
<gene>
    <name evidence="1" type="ORF">BpHYR1_040404</name>
</gene>
<organism evidence="1 2">
    <name type="scientific">Brachionus plicatilis</name>
    <name type="common">Marine rotifer</name>
    <name type="synonym">Brachionus muelleri</name>
    <dbReference type="NCBI Taxonomy" id="10195"/>
    <lineage>
        <taxon>Eukaryota</taxon>
        <taxon>Metazoa</taxon>
        <taxon>Spiralia</taxon>
        <taxon>Gnathifera</taxon>
        <taxon>Rotifera</taxon>
        <taxon>Eurotatoria</taxon>
        <taxon>Monogononta</taxon>
        <taxon>Pseudotrocha</taxon>
        <taxon>Ploima</taxon>
        <taxon>Brachionidae</taxon>
        <taxon>Brachionus</taxon>
    </lineage>
</organism>